<keyword evidence="12" id="KW-0251">Elongation factor</keyword>
<feature type="domain" description="Transcription elongation factor GreA/GreB C-terminal" evidence="10">
    <location>
        <begin position="81"/>
        <end position="156"/>
    </location>
</feature>
<evidence type="ECO:0000256" key="9">
    <source>
        <dbReference type="RuleBase" id="RU000556"/>
    </source>
</evidence>
<dbReference type="GO" id="GO:0003746">
    <property type="term" value="F:translation elongation factor activity"/>
    <property type="evidence" value="ECO:0007669"/>
    <property type="project" value="UniProtKB-KW"/>
</dbReference>
<dbReference type="KEGG" id="tpol:Mal48_37140"/>
<sequence length="162" mass="17991">MAPQPITREGFEKIKAEIKHLEDVVMPEIAEKIAEARAEGDLKENAEYHGQRDEQGRVAAKISQLKSRLKDCEIVDKADMPKGVVTFGSTVTIKDLDMDEEETYEFVGPGEEDYDGPIMKILTTSPIATALMGMKVGEKVSIELPRTTMDVEIIKIVDHGET</sequence>
<keyword evidence="13" id="KW-1185">Reference proteome</keyword>
<dbReference type="Proteomes" id="UP000315724">
    <property type="component" value="Chromosome"/>
</dbReference>
<evidence type="ECO:0000256" key="4">
    <source>
        <dbReference type="ARBA" id="ARBA00023125"/>
    </source>
</evidence>
<evidence type="ECO:0000313" key="12">
    <source>
        <dbReference type="EMBL" id="QDT34454.1"/>
    </source>
</evidence>
<keyword evidence="3 8" id="KW-0805">Transcription regulation</keyword>
<organism evidence="12 13">
    <name type="scientific">Thalassoglobus polymorphus</name>
    <dbReference type="NCBI Taxonomy" id="2527994"/>
    <lineage>
        <taxon>Bacteria</taxon>
        <taxon>Pseudomonadati</taxon>
        <taxon>Planctomycetota</taxon>
        <taxon>Planctomycetia</taxon>
        <taxon>Planctomycetales</taxon>
        <taxon>Planctomycetaceae</taxon>
        <taxon>Thalassoglobus</taxon>
    </lineage>
</organism>
<evidence type="ECO:0000256" key="6">
    <source>
        <dbReference type="ARBA" id="ARBA00024916"/>
    </source>
</evidence>
<dbReference type="InterPro" id="IPR036805">
    <property type="entry name" value="Tscrpt_elong_fac_GreA/B_N_sf"/>
</dbReference>
<dbReference type="PIRSF" id="PIRSF006092">
    <property type="entry name" value="GreA_GreB"/>
    <property type="match status" value="1"/>
</dbReference>
<protein>
    <recommendedName>
        <fullName evidence="2 8">Transcription elongation factor GreA</fullName>
    </recommendedName>
    <alternativeName>
        <fullName evidence="7 8">Transcript cleavage factor GreA</fullName>
    </alternativeName>
</protein>
<dbReference type="InterPro" id="IPR006359">
    <property type="entry name" value="Tscrpt_elong_fac_GreA"/>
</dbReference>
<dbReference type="InterPro" id="IPR023459">
    <property type="entry name" value="Tscrpt_elong_fac_GreA/B_fam"/>
</dbReference>
<dbReference type="InterPro" id="IPR036953">
    <property type="entry name" value="GreA/GreB_C_sf"/>
</dbReference>
<dbReference type="NCBIfam" id="TIGR01462">
    <property type="entry name" value="greA"/>
    <property type="match status" value="1"/>
</dbReference>
<dbReference type="OrthoDB" id="9808774at2"/>
<evidence type="ECO:0000259" key="11">
    <source>
        <dbReference type="Pfam" id="PF03449"/>
    </source>
</evidence>
<evidence type="ECO:0000256" key="2">
    <source>
        <dbReference type="ARBA" id="ARBA00013729"/>
    </source>
</evidence>
<dbReference type="GO" id="GO:0006354">
    <property type="term" value="P:DNA-templated transcription elongation"/>
    <property type="evidence" value="ECO:0007669"/>
    <property type="project" value="TreeGrafter"/>
</dbReference>
<dbReference type="SUPFAM" id="SSF46557">
    <property type="entry name" value="GreA transcript cleavage protein, N-terminal domain"/>
    <property type="match status" value="1"/>
</dbReference>
<feature type="domain" description="Transcription elongation factor GreA/GreB N-terminal" evidence="11">
    <location>
        <begin position="5"/>
        <end position="74"/>
    </location>
</feature>
<dbReference type="InterPro" id="IPR018151">
    <property type="entry name" value="TF_GreA/GreB_CS"/>
</dbReference>
<keyword evidence="5 8" id="KW-0804">Transcription</keyword>
<dbReference type="RefSeq" id="WP_145202410.1">
    <property type="nucleotide sequence ID" value="NZ_CP036267.1"/>
</dbReference>
<evidence type="ECO:0000256" key="1">
    <source>
        <dbReference type="ARBA" id="ARBA00008213"/>
    </source>
</evidence>
<evidence type="ECO:0000256" key="3">
    <source>
        <dbReference type="ARBA" id="ARBA00023015"/>
    </source>
</evidence>
<dbReference type="Gene3D" id="3.10.50.30">
    <property type="entry name" value="Transcription elongation factor, GreA/GreB, C-terminal domain"/>
    <property type="match status" value="1"/>
</dbReference>
<dbReference type="SUPFAM" id="SSF54534">
    <property type="entry name" value="FKBP-like"/>
    <property type="match status" value="1"/>
</dbReference>
<evidence type="ECO:0000259" key="10">
    <source>
        <dbReference type="Pfam" id="PF01272"/>
    </source>
</evidence>
<dbReference type="GO" id="GO:0032784">
    <property type="term" value="P:regulation of DNA-templated transcription elongation"/>
    <property type="evidence" value="ECO:0007669"/>
    <property type="project" value="UniProtKB-UniRule"/>
</dbReference>
<dbReference type="NCBIfam" id="NF001263">
    <property type="entry name" value="PRK00226.1-4"/>
    <property type="match status" value="1"/>
</dbReference>
<keyword evidence="12" id="KW-0648">Protein biosynthesis</keyword>
<accession>A0A517QS46</accession>
<dbReference type="InterPro" id="IPR022691">
    <property type="entry name" value="Tscrpt_elong_fac_GreA/B_N"/>
</dbReference>
<dbReference type="EMBL" id="CP036267">
    <property type="protein sequence ID" value="QDT34454.1"/>
    <property type="molecule type" value="Genomic_DNA"/>
</dbReference>
<evidence type="ECO:0000256" key="7">
    <source>
        <dbReference type="ARBA" id="ARBA00030776"/>
    </source>
</evidence>
<reference evidence="12 13" key="1">
    <citation type="submission" date="2019-02" db="EMBL/GenBank/DDBJ databases">
        <title>Deep-cultivation of Planctomycetes and their phenomic and genomic characterization uncovers novel biology.</title>
        <authorList>
            <person name="Wiegand S."/>
            <person name="Jogler M."/>
            <person name="Boedeker C."/>
            <person name="Pinto D."/>
            <person name="Vollmers J."/>
            <person name="Rivas-Marin E."/>
            <person name="Kohn T."/>
            <person name="Peeters S.H."/>
            <person name="Heuer A."/>
            <person name="Rast P."/>
            <person name="Oberbeckmann S."/>
            <person name="Bunk B."/>
            <person name="Jeske O."/>
            <person name="Meyerdierks A."/>
            <person name="Storesund J.E."/>
            <person name="Kallscheuer N."/>
            <person name="Luecker S."/>
            <person name="Lage O.M."/>
            <person name="Pohl T."/>
            <person name="Merkel B.J."/>
            <person name="Hornburger P."/>
            <person name="Mueller R.-W."/>
            <person name="Bruemmer F."/>
            <person name="Labrenz M."/>
            <person name="Spormann A.M."/>
            <person name="Op den Camp H."/>
            <person name="Overmann J."/>
            <person name="Amann R."/>
            <person name="Jetten M.S.M."/>
            <person name="Mascher T."/>
            <person name="Medema M.H."/>
            <person name="Devos D.P."/>
            <person name="Kaster A.-K."/>
            <person name="Ovreas L."/>
            <person name="Rohde M."/>
            <person name="Galperin M.Y."/>
            <person name="Jogler C."/>
        </authorList>
    </citation>
    <scope>NUCLEOTIDE SEQUENCE [LARGE SCALE GENOMIC DNA]</scope>
    <source>
        <strain evidence="12 13">Mal48</strain>
    </source>
</reference>
<dbReference type="GO" id="GO:0003677">
    <property type="term" value="F:DNA binding"/>
    <property type="evidence" value="ECO:0007669"/>
    <property type="project" value="UniProtKB-UniRule"/>
</dbReference>
<dbReference type="PANTHER" id="PTHR30437:SF4">
    <property type="entry name" value="TRANSCRIPTION ELONGATION FACTOR GREA"/>
    <property type="match status" value="1"/>
</dbReference>
<name>A0A517QS46_9PLAN</name>
<comment type="function">
    <text evidence="6 8 9">Necessary for efficient RNA polymerase transcription elongation past template-encoded arresting sites. The arresting sites in DNA have the property of trapping a certain fraction of elongating RNA polymerases that pass through, resulting in locked ternary complexes. Cleavage of the nascent transcript by cleavage factors such as GreA or GreB allows the resumption of elongation from the new 3'terminus. GreA releases sequences of 2 to 3 nucleotides.</text>
</comment>
<dbReference type="PANTHER" id="PTHR30437">
    <property type="entry name" value="TRANSCRIPTION ELONGATION FACTOR GREA"/>
    <property type="match status" value="1"/>
</dbReference>
<proteinExistence type="inferred from homology"/>
<dbReference type="GO" id="GO:0070063">
    <property type="term" value="F:RNA polymerase binding"/>
    <property type="evidence" value="ECO:0007669"/>
    <property type="project" value="InterPro"/>
</dbReference>
<evidence type="ECO:0000256" key="5">
    <source>
        <dbReference type="ARBA" id="ARBA00023163"/>
    </source>
</evidence>
<comment type="similarity">
    <text evidence="1 8 9">Belongs to the GreA/GreB family.</text>
</comment>
<dbReference type="FunFam" id="1.10.287.180:FF:000001">
    <property type="entry name" value="Transcription elongation factor GreA"/>
    <property type="match status" value="1"/>
</dbReference>
<dbReference type="Pfam" id="PF03449">
    <property type="entry name" value="GreA_GreB_N"/>
    <property type="match status" value="1"/>
</dbReference>
<dbReference type="Pfam" id="PF01272">
    <property type="entry name" value="GreA_GreB"/>
    <property type="match status" value="1"/>
</dbReference>
<dbReference type="InterPro" id="IPR001437">
    <property type="entry name" value="Tscrpt_elong_fac_GreA/B_C"/>
</dbReference>
<dbReference type="PROSITE" id="PS00829">
    <property type="entry name" value="GREAB_1"/>
    <property type="match status" value="1"/>
</dbReference>
<dbReference type="AlphaFoldDB" id="A0A517QS46"/>
<dbReference type="HAMAP" id="MF_00105">
    <property type="entry name" value="GreA_GreB"/>
    <property type="match status" value="1"/>
</dbReference>
<dbReference type="InterPro" id="IPR028624">
    <property type="entry name" value="Tscrpt_elong_fac_GreA/B"/>
</dbReference>
<dbReference type="Gene3D" id="1.10.287.180">
    <property type="entry name" value="Transcription elongation factor, GreA/GreB, N-terminal domain"/>
    <property type="match status" value="1"/>
</dbReference>
<evidence type="ECO:0000313" key="13">
    <source>
        <dbReference type="Proteomes" id="UP000315724"/>
    </source>
</evidence>
<gene>
    <name evidence="8 12" type="primary">greA</name>
    <name evidence="12" type="ORF">Mal48_37140</name>
</gene>
<evidence type="ECO:0000256" key="8">
    <source>
        <dbReference type="HAMAP-Rule" id="MF_00105"/>
    </source>
</evidence>
<keyword evidence="4 8" id="KW-0238">DNA-binding</keyword>